<gene>
    <name evidence="12" type="primary">rdgB</name>
    <name evidence="12" type="ORF">E5Z56_11020</name>
</gene>
<dbReference type="OrthoDB" id="9807456at2"/>
<protein>
    <recommendedName>
        <fullName evidence="10">dITP/XTP pyrophosphatase</fullName>
        <ecNumber evidence="10">3.6.1.66</ecNumber>
    </recommendedName>
    <alternativeName>
        <fullName evidence="10">Non-canonical purine NTP pyrophosphatase</fullName>
    </alternativeName>
    <alternativeName>
        <fullName evidence="10">Non-standard purine NTP pyrophosphatase</fullName>
    </alternativeName>
    <alternativeName>
        <fullName evidence="10">Nucleoside-triphosphate diphosphatase</fullName>
    </alternativeName>
    <alternativeName>
        <fullName evidence="10">Nucleoside-triphosphate pyrophosphatase</fullName>
        <shortName evidence="10">NTPase</shortName>
    </alternativeName>
</protein>
<dbReference type="AlphaFoldDB" id="A0A4V1G5D6"/>
<dbReference type="GO" id="GO:0036222">
    <property type="term" value="F:XTP diphosphatase activity"/>
    <property type="evidence" value="ECO:0007669"/>
    <property type="project" value="UniProtKB-UniRule"/>
</dbReference>
<dbReference type="HAMAP" id="MF_01405">
    <property type="entry name" value="Non_canon_purine_NTPase"/>
    <property type="match status" value="1"/>
</dbReference>
<evidence type="ECO:0000256" key="1">
    <source>
        <dbReference type="ARBA" id="ARBA00008023"/>
    </source>
</evidence>
<keyword evidence="3 10" id="KW-0479">Metal-binding</keyword>
<feature type="binding site" evidence="10">
    <location>
        <position position="71"/>
    </location>
    <ligand>
        <name>Mg(2+)</name>
        <dbReference type="ChEBI" id="CHEBI:18420"/>
    </ligand>
</feature>
<dbReference type="Pfam" id="PF01725">
    <property type="entry name" value="Ham1p_like"/>
    <property type="match status" value="1"/>
</dbReference>
<evidence type="ECO:0000313" key="13">
    <source>
        <dbReference type="Proteomes" id="UP000301475"/>
    </source>
</evidence>
<dbReference type="GO" id="GO:0017111">
    <property type="term" value="F:ribonucleoside triphosphate phosphatase activity"/>
    <property type="evidence" value="ECO:0007669"/>
    <property type="project" value="InterPro"/>
</dbReference>
<dbReference type="GO" id="GO:0005829">
    <property type="term" value="C:cytosol"/>
    <property type="evidence" value="ECO:0007669"/>
    <property type="project" value="TreeGrafter"/>
</dbReference>
<feature type="binding site" evidence="10">
    <location>
        <begin position="154"/>
        <end position="157"/>
    </location>
    <ligand>
        <name>substrate</name>
    </ligand>
</feature>
<dbReference type="GO" id="GO:0046872">
    <property type="term" value="F:metal ion binding"/>
    <property type="evidence" value="ECO:0007669"/>
    <property type="project" value="UniProtKB-KW"/>
</dbReference>
<evidence type="ECO:0000256" key="7">
    <source>
        <dbReference type="ARBA" id="ARBA00023080"/>
    </source>
</evidence>
<evidence type="ECO:0000256" key="8">
    <source>
        <dbReference type="ARBA" id="ARBA00051875"/>
    </source>
</evidence>
<dbReference type="FunFam" id="3.90.950.10:FF:000001">
    <property type="entry name" value="dITP/XTP pyrophosphatase"/>
    <property type="match status" value="1"/>
</dbReference>
<comment type="similarity">
    <text evidence="1 10 11">Belongs to the HAM1 NTPase family.</text>
</comment>
<comment type="function">
    <text evidence="10">Pyrophosphatase that catalyzes the hydrolysis of nucleoside triphosphates to their monophosphate derivatives, with a high preference for the non-canonical purine nucleotides XTP (xanthosine triphosphate), dITP (deoxyinosine triphosphate) and ITP. Seems to function as a house-cleaning enzyme that removes non-canonical purine nucleotides from the nucleotide pool, thus preventing their incorporation into DNA/RNA and avoiding chromosomal lesions.</text>
</comment>
<organism evidence="12 13">
    <name type="scientific">Ruminococcus bovis</name>
    <dbReference type="NCBI Taxonomy" id="2564099"/>
    <lineage>
        <taxon>Bacteria</taxon>
        <taxon>Bacillati</taxon>
        <taxon>Bacillota</taxon>
        <taxon>Clostridia</taxon>
        <taxon>Eubacteriales</taxon>
        <taxon>Oscillospiraceae</taxon>
        <taxon>Ruminococcus</taxon>
    </lineage>
</organism>
<dbReference type="KEGG" id="ruj:E5Z56_11020"/>
<evidence type="ECO:0000313" key="12">
    <source>
        <dbReference type="EMBL" id="QCT07853.1"/>
    </source>
</evidence>
<sequence length="197" mass="21644">MRKFLIASNNAHKVVELNRILNPLGIHAVTAKECNIDLGDVEETGTTFAENAKIKAMSAFEKSGMPSVADDSGLMIDALDGRPGVYSARYAGENATDEDRYNKVLEEMKDVPEDKRTARFVSSICCILEDGTVITAEGYSEGKIAYEPHGTEGFGYDPIFITDSGKSFAELTSEEKDAISHRGNALRILREKLLKYI</sequence>
<dbReference type="PANTHER" id="PTHR11067">
    <property type="entry name" value="INOSINE TRIPHOSPHATE PYROPHOSPHATASE/HAM1 PROTEIN"/>
    <property type="match status" value="1"/>
</dbReference>
<evidence type="ECO:0000256" key="11">
    <source>
        <dbReference type="RuleBase" id="RU003781"/>
    </source>
</evidence>
<dbReference type="Proteomes" id="UP000301475">
    <property type="component" value="Chromosome"/>
</dbReference>
<feature type="active site" description="Proton acceptor" evidence="10">
    <location>
        <position position="71"/>
    </location>
</feature>
<dbReference type="InterPro" id="IPR029001">
    <property type="entry name" value="ITPase-like_fam"/>
</dbReference>
<dbReference type="InterPro" id="IPR002637">
    <property type="entry name" value="RdgB/HAM1"/>
</dbReference>
<feature type="binding site" evidence="10">
    <location>
        <position position="72"/>
    </location>
    <ligand>
        <name>substrate</name>
    </ligand>
</feature>
<evidence type="ECO:0000256" key="4">
    <source>
        <dbReference type="ARBA" id="ARBA00022741"/>
    </source>
</evidence>
<dbReference type="PANTHER" id="PTHR11067:SF9">
    <property type="entry name" value="INOSINE TRIPHOSPHATE PYROPHOSPHATASE"/>
    <property type="match status" value="1"/>
</dbReference>
<dbReference type="EMBL" id="CP039381">
    <property type="protein sequence ID" value="QCT07853.1"/>
    <property type="molecule type" value="Genomic_DNA"/>
</dbReference>
<feature type="binding site" evidence="10">
    <location>
        <position position="176"/>
    </location>
    <ligand>
        <name>substrate</name>
    </ligand>
</feature>
<comment type="catalytic activity">
    <reaction evidence="9 10">
        <text>XTP + H2O = XMP + diphosphate + H(+)</text>
        <dbReference type="Rhea" id="RHEA:28610"/>
        <dbReference type="ChEBI" id="CHEBI:15377"/>
        <dbReference type="ChEBI" id="CHEBI:15378"/>
        <dbReference type="ChEBI" id="CHEBI:33019"/>
        <dbReference type="ChEBI" id="CHEBI:57464"/>
        <dbReference type="ChEBI" id="CHEBI:61314"/>
        <dbReference type="EC" id="3.6.1.66"/>
    </reaction>
</comment>
<keyword evidence="13" id="KW-1185">Reference proteome</keyword>
<dbReference type="SUPFAM" id="SSF52972">
    <property type="entry name" value="ITPase-like"/>
    <property type="match status" value="1"/>
</dbReference>
<feature type="binding site" evidence="10">
    <location>
        <begin position="8"/>
        <end position="13"/>
    </location>
    <ligand>
        <name>substrate</name>
    </ligand>
</feature>
<dbReference type="CDD" id="cd00515">
    <property type="entry name" value="HAM1"/>
    <property type="match status" value="1"/>
</dbReference>
<evidence type="ECO:0000256" key="5">
    <source>
        <dbReference type="ARBA" id="ARBA00022801"/>
    </source>
</evidence>
<evidence type="ECO:0000256" key="10">
    <source>
        <dbReference type="HAMAP-Rule" id="MF_01405"/>
    </source>
</evidence>
<feature type="binding site" evidence="10">
    <location>
        <position position="42"/>
    </location>
    <ligand>
        <name>Mg(2+)</name>
        <dbReference type="ChEBI" id="CHEBI:18420"/>
    </ligand>
</feature>
<comment type="cofactor">
    <cofactor evidence="10">
        <name>Mg(2+)</name>
        <dbReference type="ChEBI" id="CHEBI:18420"/>
    </cofactor>
    <text evidence="10">Binds 1 Mg(2+) ion per subunit.</text>
</comment>
<evidence type="ECO:0000256" key="2">
    <source>
        <dbReference type="ARBA" id="ARBA00011738"/>
    </source>
</evidence>
<keyword evidence="5 10" id="KW-0378">Hydrolase</keyword>
<keyword evidence="6 10" id="KW-0460">Magnesium</keyword>
<feature type="binding site" evidence="10">
    <location>
        <begin position="181"/>
        <end position="182"/>
    </location>
    <ligand>
        <name>substrate</name>
    </ligand>
</feature>
<dbReference type="GO" id="GO:0009146">
    <property type="term" value="P:purine nucleoside triphosphate catabolic process"/>
    <property type="evidence" value="ECO:0007669"/>
    <property type="project" value="UniProtKB-UniRule"/>
</dbReference>
<reference evidence="12 13" key="1">
    <citation type="submission" date="2019-04" db="EMBL/GenBank/DDBJ databases">
        <authorList>
            <person name="Embree M."/>
            <person name="Gaffney J.R."/>
        </authorList>
    </citation>
    <scope>NUCLEOTIDE SEQUENCE [LARGE SCALE GENOMIC DNA]</scope>
    <source>
        <strain evidence="12 13">JE7A12</strain>
    </source>
</reference>
<dbReference type="GO" id="GO:0000166">
    <property type="term" value="F:nucleotide binding"/>
    <property type="evidence" value="ECO:0007669"/>
    <property type="project" value="UniProtKB-KW"/>
</dbReference>
<proteinExistence type="inferred from homology"/>
<accession>A0A4V1G5D6</accession>
<evidence type="ECO:0000256" key="6">
    <source>
        <dbReference type="ARBA" id="ARBA00022842"/>
    </source>
</evidence>
<keyword evidence="7 10" id="KW-0546">Nucleotide metabolism</keyword>
<dbReference type="Gene3D" id="3.90.950.10">
    <property type="match status" value="1"/>
</dbReference>
<evidence type="ECO:0000256" key="3">
    <source>
        <dbReference type="ARBA" id="ARBA00022723"/>
    </source>
</evidence>
<dbReference type="GO" id="GO:0035870">
    <property type="term" value="F:dITP diphosphatase activity"/>
    <property type="evidence" value="ECO:0007669"/>
    <property type="project" value="UniProtKB-UniRule"/>
</dbReference>
<dbReference type="EC" id="3.6.1.66" evidence="10"/>
<comment type="subunit">
    <text evidence="2 10">Homodimer.</text>
</comment>
<dbReference type="GO" id="GO:0009117">
    <property type="term" value="P:nucleotide metabolic process"/>
    <property type="evidence" value="ECO:0007669"/>
    <property type="project" value="UniProtKB-KW"/>
</dbReference>
<dbReference type="GO" id="GO:0036220">
    <property type="term" value="F:ITP diphosphatase activity"/>
    <property type="evidence" value="ECO:0007669"/>
    <property type="project" value="UniProtKB-UniRule"/>
</dbReference>
<name>A0A4V1G5D6_9FIRM</name>
<evidence type="ECO:0000256" key="9">
    <source>
        <dbReference type="ARBA" id="ARBA00052017"/>
    </source>
</evidence>
<comment type="catalytic activity">
    <reaction evidence="10">
        <text>ITP + H2O = IMP + diphosphate + H(+)</text>
        <dbReference type="Rhea" id="RHEA:29399"/>
        <dbReference type="ChEBI" id="CHEBI:15377"/>
        <dbReference type="ChEBI" id="CHEBI:15378"/>
        <dbReference type="ChEBI" id="CHEBI:33019"/>
        <dbReference type="ChEBI" id="CHEBI:58053"/>
        <dbReference type="ChEBI" id="CHEBI:61402"/>
        <dbReference type="EC" id="3.6.1.66"/>
    </reaction>
</comment>
<dbReference type="RefSeq" id="WP_138157833.1">
    <property type="nucleotide sequence ID" value="NZ_CP039381.1"/>
</dbReference>
<dbReference type="InterPro" id="IPR020922">
    <property type="entry name" value="dITP/XTP_pyrophosphatase"/>
</dbReference>
<dbReference type="NCBIfam" id="TIGR00042">
    <property type="entry name" value="RdgB/HAM1 family non-canonical purine NTP pyrophosphatase"/>
    <property type="match status" value="1"/>
</dbReference>
<comment type="catalytic activity">
    <reaction evidence="8 10">
        <text>dITP + H2O = dIMP + diphosphate + H(+)</text>
        <dbReference type="Rhea" id="RHEA:28342"/>
        <dbReference type="ChEBI" id="CHEBI:15377"/>
        <dbReference type="ChEBI" id="CHEBI:15378"/>
        <dbReference type="ChEBI" id="CHEBI:33019"/>
        <dbReference type="ChEBI" id="CHEBI:61194"/>
        <dbReference type="ChEBI" id="CHEBI:61382"/>
        <dbReference type="EC" id="3.6.1.66"/>
    </reaction>
</comment>
<keyword evidence="4 10" id="KW-0547">Nucleotide-binding</keyword>